<dbReference type="Proteomes" id="UP000195607">
    <property type="component" value="Chromosome I"/>
</dbReference>
<evidence type="ECO:0000313" key="1">
    <source>
        <dbReference type="EMBL" id="SIM88400.1"/>
    </source>
</evidence>
<gene>
    <name evidence="1" type="ORF">CSP5_1981</name>
</gene>
<dbReference type="GeneID" id="41589217"/>
<sequence>MVYFIGNEKTDDNLEKLREDLLLNTLEITDMFRKRVELSRLIFQEKLRKGVTLRDRNQELRVIRRIGVRSVEERSFVNALFELTTQAQAGLISGKSEEECDCETAEYQIGRIICLTGDEIYHNCDREHPFIKAAISRGSHIVCGSIEDYDLKISIRTDELNLKIDAFNNKLKKFSFDDLLKPSGFKKILVECD</sequence>
<dbReference type="InterPro" id="IPR036263">
    <property type="entry name" value="Chorismate_II_sf"/>
</dbReference>
<dbReference type="AlphaFoldDB" id="A0A1N5WV38"/>
<name>A0A1N5WV38_9ARCH</name>
<proteinExistence type="predicted"/>
<evidence type="ECO:0000313" key="2">
    <source>
        <dbReference type="Proteomes" id="UP000195607"/>
    </source>
</evidence>
<dbReference type="GO" id="GO:0046417">
    <property type="term" value="P:chorismate metabolic process"/>
    <property type="evidence" value="ECO:0007669"/>
    <property type="project" value="InterPro"/>
</dbReference>
<dbReference type="EMBL" id="LT671858">
    <property type="protein sequence ID" value="SIM88400.1"/>
    <property type="molecule type" value="Genomic_DNA"/>
</dbReference>
<reference evidence="1 2" key="1">
    <citation type="submission" date="2016-04" db="EMBL/GenBank/DDBJ databases">
        <authorList>
            <person name="Evans L.H."/>
            <person name="Alamgir A."/>
            <person name="Owens N."/>
            <person name="Weber N.D."/>
            <person name="Virtaneva K."/>
            <person name="Barbian K."/>
            <person name="Babar A."/>
            <person name="Rosenke K."/>
        </authorList>
    </citation>
    <scope>NUCLEOTIDE SEQUENCE [LARGE SCALE GENOMIC DNA]</scope>
    <source>
        <strain evidence="2">S5(T) (JCM 30642 \VKM B-2941)</strain>
    </source>
</reference>
<dbReference type="RefSeq" id="WP_148690239.1">
    <property type="nucleotide sequence ID" value="NZ_LT671858.1"/>
</dbReference>
<protein>
    <submittedName>
        <fullName evidence="1">Chorismate mutase</fullName>
    </submittedName>
</protein>
<organism evidence="1 2">
    <name type="scientific">Cuniculiplasma divulgatum</name>
    <dbReference type="NCBI Taxonomy" id="1673428"/>
    <lineage>
        <taxon>Archaea</taxon>
        <taxon>Methanobacteriati</taxon>
        <taxon>Thermoplasmatota</taxon>
        <taxon>Thermoplasmata</taxon>
        <taxon>Thermoplasmatales</taxon>
        <taxon>Cuniculiplasmataceae</taxon>
        <taxon>Cuniculiplasma</taxon>
    </lineage>
</organism>
<dbReference type="SUPFAM" id="SSF48600">
    <property type="entry name" value="Chorismate mutase II"/>
    <property type="match status" value="1"/>
</dbReference>
<accession>A0A1N5WV38</accession>